<dbReference type="SMART" id="SM00342">
    <property type="entry name" value="HTH_ARAC"/>
    <property type="match status" value="1"/>
</dbReference>
<reference evidence="5 6" key="1">
    <citation type="submission" date="2019-06" db="EMBL/GenBank/DDBJ databases">
        <title>Sorghum-associated microbial communities from plants grown in Nebraska, USA.</title>
        <authorList>
            <person name="Schachtman D."/>
        </authorList>
    </citation>
    <scope>NUCLEOTIDE SEQUENCE [LARGE SCALE GENOMIC DNA]</scope>
    <source>
        <strain evidence="5 6">T529</strain>
    </source>
</reference>
<dbReference type="RefSeq" id="WP_145746429.1">
    <property type="nucleotide sequence ID" value="NZ_VIVL01000010.1"/>
</dbReference>
<organism evidence="5 6">
    <name type="scientific">Variovorax beijingensis</name>
    <dbReference type="NCBI Taxonomy" id="2496117"/>
    <lineage>
        <taxon>Bacteria</taxon>
        <taxon>Pseudomonadati</taxon>
        <taxon>Pseudomonadota</taxon>
        <taxon>Betaproteobacteria</taxon>
        <taxon>Burkholderiales</taxon>
        <taxon>Comamonadaceae</taxon>
        <taxon>Variovorax</taxon>
    </lineage>
</organism>
<dbReference type="PROSITE" id="PS01124">
    <property type="entry name" value="HTH_ARAC_FAMILY_2"/>
    <property type="match status" value="1"/>
</dbReference>
<dbReference type="EMBL" id="VIVL01000010">
    <property type="protein sequence ID" value="TWD77205.1"/>
    <property type="molecule type" value="Genomic_DNA"/>
</dbReference>
<name>A0A561BE78_9BURK</name>
<gene>
    <name evidence="5" type="ORF">FB547_110167</name>
</gene>
<dbReference type="InterPro" id="IPR009057">
    <property type="entry name" value="Homeodomain-like_sf"/>
</dbReference>
<keyword evidence="3" id="KW-0804">Transcription</keyword>
<evidence type="ECO:0000313" key="6">
    <source>
        <dbReference type="Proteomes" id="UP000319722"/>
    </source>
</evidence>
<evidence type="ECO:0000256" key="3">
    <source>
        <dbReference type="ARBA" id="ARBA00023163"/>
    </source>
</evidence>
<dbReference type="InterPro" id="IPR050204">
    <property type="entry name" value="AraC_XylS_family_regulators"/>
</dbReference>
<evidence type="ECO:0000313" key="5">
    <source>
        <dbReference type="EMBL" id="TWD77205.1"/>
    </source>
</evidence>
<keyword evidence="2" id="KW-0238">DNA-binding</keyword>
<dbReference type="SUPFAM" id="SSF46689">
    <property type="entry name" value="Homeodomain-like"/>
    <property type="match status" value="1"/>
</dbReference>
<dbReference type="Gene3D" id="1.10.10.60">
    <property type="entry name" value="Homeodomain-like"/>
    <property type="match status" value="1"/>
</dbReference>
<dbReference type="InterPro" id="IPR035418">
    <property type="entry name" value="AraC-bd_2"/>
</dbReference>
<dbReference type="InterPro" id="IPR018062">
    <property type="entry name" value="HTH_AraC-typ_CS"/>
</dbReference>
<proteinExistence type="predicted"/>
<dbReference type="Proteomes" id="UP000319722">
    <property type="component" value="Unassembled WGS sequence"/>
</dbReference>
<protein>
    <submittedName>
        <fullName evidence="5">AraC family transcriptional regulator</fullName>
    </submittedName>
</protein>
<dbReference type="InterPro" id="IPR018060">
    <property type="entry name" value="HTH_AraC"/>
</dbReference>
<dbReference type="AlphaFoldDB" id="A0A561BE78"/>
<dbReference type="Pfam" id="PF14525">
    <property type="entry name" value="AraC_binding_2"/>
    <property type="match status" value="1"/>
</dbReference>
<dbReference type="Pfam" id="PF12833">
    <property type="entry name" value="HTH_18"/>
    <property type="match status" value="1"/>
</dbReference>
<evidence type="ECO:0000259" key="4">
    <source>
        <dbReference type="PROSITE" id="PS01124"/>
    </source>
</evidence>
<evidence type="ECO:0000256" key="2">
    <source>
        <dbReference type="ARBA" id="ARBA00023125"/>
    </source>
</evidence>
<dbReference type="PANTHER" id="PTHR46796">
    <property type="entry name" value="HTH-TYPE TRANSCRIPTIONAL ACTIVATOR RHAS-RELATED"/>
    <property type="match status" value="1"/>
</dbReference>
<dbReference type="PANTHER" id="PTHR46796:SF6">
    <property type="entry name" value="ARAC SUBFAMILY"/>
    <property type="match status" value="1"/>
</dbReference>
<accession>A0A561BE78</accession>
<dbReference type="GO" id="GO:0043565">
    <property type="term" value="F:sequence-specific DNA binding"/>
    <property type="evidence" value="ECO:0007669"/>
    <property type="project" value="InterPro"/>
</dbReference>
<dbReference type="OrthoDB" id="9178898at2"/>
<feature type="domain" description="HTH araC/xylS-type" evidence="4">
    <location>
        <begin position="218"/>
        <end position="319"/>
    </location>
</feature>
<evidence type="ECO:0000256" key="1">
    <source>
        <dbReference type="ARBA" id="ARBA00023015"/>
    </source>
</evidence>
<dbReference type="PRINTS" id="PR00032">
    <property type="entry name" value="HTHARAC"/>
</dbReference>
<comment type="caution">
    <text evidence="5">The sequence shown here is derived from an EMBL/GenBank/DDBJ whole genome shotgun (WGS) entry which is preliminary data.</text>
</comment>
<dbReference type="InterPro" id="IPR020449">
    <property type="entry name" value="Tscrpt_reg_AraC-type_HTH"/>
</dbReference>
<dbReference type="PROSITE" id="PS00041">
    <property type="entry name" value="HTH_ARAC_FAMILY_1"/>
    <property type="match status" value="1"/>
</dbReference>
<keyword evidence="1" id="KW-0805">Transcription regulation</keyword>
<sequence length="330" mass="36689">MHPSLVPVVEASTDFVPPSQRLEYWESHNANELIGLRCSAYSPQGLRARERNFDLATLRMAEISGNEHVVERAEPMLRRHPKDSVFACILLKGEAFFYQAGRCVPVQEGDLILYPTTLPYLYGFTREMRQVQVDISADRLFGGGRLRRLEAPVKFEAGLRSGRLLASTLRETMLDFMNQPLAEHAEGAASQVQTLMEALLTLGSPAARMNESAAVRLLRAEAFISEHLGEPELDAAAVARQMAMSVRNLDRLFEQHGCTVTQWIWRQRLLAARRQLEDPARAGVTIGEIALACGFSTQAHFASVFKAAYGLTPTQFRRDLAVPKAPGPAE</sequence>
<dbReference type="GO" id="GO:0003700">
    <property type="term" value="F:DNA-binding transcription factor activity"/>
    <property type="evidence" value="ECO:0007669"/>
    <property type="project" value="InterPro"/>
</dbReference>